<protein>
    <submittedName>
        <fullName evidence="1">Uncharacterized protein</fullName>
    </submittedName>
</protein>
<keyword evidence="2" id="KW-1185">Reference proteome</keyword>
<proteinExistence type="predicted"/>
<accession>A0A1G7IYK3</accession>
<evidence type="ECO:0000313" key="2">
    <source>
        <dbReference type="Proteomes" id="UP000324020"/>
    </source>
</evidence>
<dbReference type="AlphaFoldDB" id="A0A1G7IYK3"/>
<reference evidence="1 2" key="1">
    <citation type="submission" date="2016-10" db="EMBL/GenBank/DDBJ databases">
        <authorList>
            <person name="Varghese N."/>
            <person name="Submissions S."/>
        </authorList>
    </citation>
    <scope>NUCLEOTIDE SEQUENCE [LARGE SCALE GENOMIC DNA]</scope>
    <source>
        <strain evidence="1 2">CGMCC 1.3527</strain>
    </source>
</reference>
<dbReference type="RefSeq" id="WP_262488587.1">
    <property type="nucleotide sequence ID" value="NZ_FNBO01000002.1"/>
</dbReference>
<gene>
    <name evidence="1" type="ORF">SAMN04488067_102214</name>
</gene>
<evidence type="ECO:0000313" key="1">
    <source>
        <dbReference type="EMBL" id="SDF17379.1"/>
    </source>
</evidence>
<organism evidence="1 2">
    <name type="scientific">Halorubrum xinjiangense</name>
    <dbReference type="NCBI Taxonomy" id="261291"/>
    <lineage>
        <taxon>Archaea</taxon>
        <taxon>Methanobacteriati</taxon>
        <taxon>Methanobacteriota</taxon>
        <taxon>Stenosarchaea group</taxon>
        <taxon>Halobacteria</taxon>
        <taxon>Halobacteriales</taxon>
        <taxon>Haloferacaceae</taxon>
        <taxon>Halorubrum</taxon>
    </lineage>
</organism>
<dbReference type="Proteomes" id="UP000324020">
    <property type="component" value="Unassembled WGS sequence"/>
</dbReference>
<sequence>MEIGLTVDMEIGLTVGDDLDWLAASPARSAMSGFLVRYPKIVA</sequence>
<name>A0A1G7IYK3_9EURY</name>
<dbReference type="EMBL" id="FNBO01000002">
    <property type="protein sequence ID" value="SDF17379.1"/>
    <property type="molecule type" value="Genomic_DNA"/>
</dbReference>